<dbReference type="GO" id="GO:0061630">
    <property type="term" value="F:ubiquitin protein ligase activity"/>
    <property type="evidence" value="ECO:0007669"/>
    <property type="project" value="TreeGrafter"/>
</dbReference>
<keyword evidence="2 4" id="KW-0863">Zinc-finger</keyword>
<dbReference type="SUPFAM" id="SSF57850">
    <property type="entry name" value="RING/U-box"/>
    <property type="match status" value="1"/>
</dbReference>
<sequence>MREEIRRREALIGLLQMIMSRRPPLVPVETEARASSIPNPLFRLFGGIGDPRDYAFGQAGMDDIITQLMDQANQSNGPPHLTDAQIAALPRVTVKPKDLGDHPECPVCQDDFAEDGEEVVKLECVHHFHPACIESWLKLNATCPVCRKSVAVGNTREPRIRLQVGVHRHDS</sequence>
<evidence type="ECO:0000259" key="5">
    <source>
        <dbReference type="PROSITE" id="PS50089"/>
    </source>
</evidence>
<dbReference type="PANTHER" id="PTHR45931:SF3">
    <property type="entry name" value="RING ZINC FINGER-CONTAINING PROTEIN"/>
    <property type="match status" value="1"/>
</dbReference>
<dbReference type="InterPro" id="IPR001841">
    <property type="entry name" value="Znf_RING"/>
</dbReference>
<keyword evidence="1" id="KW-0479">Metal-binding</keyword>
<organism evidence="6 7">
    <name type="scientific">Rhizoclosmatium globosum</name>
    <dbReference type="NCBI Taxonomy" id="329046"/>
    <lineage>
        <taxon>Eukaryota</taxon>
        <taxon>Fungi</taxon>
        <taxon>Fungi incertae sedis</taxon>
        <taxon>Chytridiomycota</taxon>
        <taxon>Chytridiomycota incertae sedis</taxon>
        <taxon>Chytridiomycetes</taxon>
        <taxon>Chytridiales</taxon>
        <taxon>Chytriomycetaceae</taxon>
        <taxon>Rhizoclosmatium</taxon>
    </lineage>
</organism>
<dbReference type="PROSITE" id="PS50089">
    <property type="entry name" value="ZF_RING_2"/>
    <property type="match status" value="1"/>
</dbReference>
<keyword evidence="3" id="KW-0862">Zinc</keyword>
<gene>
    <name evidence="6" type="ORF">BCR33DRAFT_113077</name>
</gene>
<evidence type="ECO:0000313" key="7">
    <source>
        <dbReference type="Proteomes" id="UP000193642"/>
    </source>
</evidence>
<dbReference type="InterPro" id="IPR013083">
    <property type="entry name" value="Znf_RING/FYVE/PHD"/>
</dbReference>
<proteinExistence type="predicted"/>
<accession>A0A1Y2CIR1</accession>
<dbReference type="AlphaFoldDB" id="A0A1Y2CIR1"/>
<evidence type="ECO:0000256" key="4">
    <source>
        <dbReference type="PROSITE-ProRule" id="PRU00175"/>
    </source>
</evidence>
<dbReference type="GO" id="GO:0005634">
    <property type="term" value="C:nucleus"/>
    <property type="evidence" value="ECO:0007669"/>
    <property type="project" value="TreeGrafter"/>
</dbReference>
<keyword evidence="7" id="KW-1185">Reference proteome</keyword>
<evidence type="ECO:0000256" key="3">
    <source>
        <dbReference type="ARBA" id="ARBA00022833"/>
    </source>
</evidence>
<dbReference type="GO" id="GO:0008270">
    <property type="term" value="F:zinc ion binding"/>
    <property type="evidence" value="ECO:0007669"/>
    <property type="project" value="UniProtKB-KW"/>
</dbReference>
<evidence type="ECO:0000256" key="2">
    <source>
        <dbReference type="ARBA" id="ARBA00022771"/>
    </source>
</evidence>
<dbReference type="PANTHER" id="PTHR45931">
    <property type="entry name" value="SI:CH211-59O9.10"/>
    <property type="match status" value="1"/>
</dbReference>
<evidence type="ECO:0000313" key="6">
    <source>
        <dbReference type="EMBL" id="ORY46930.1"/>
    </source>
</evidence>
<name>A0A1Y2CIR1_9FUNG</name>
<dbReference type="Gene3D" id="3.30.40.10">
    <property type="entry name" value="Zinc/RING finger domain, C3HC4 (zinc finger)"/>
    <property type="match status" value="1"/>
</dbReference>
<dbReference type="OrthoDB" id="8062037at2759"/>
<dbReference type="Pfam" id="PF13639">
    <property type="entry name" value="zf-RING_2"/>
    <property type="match status" value="1"/>
</dbReference>
<dbReference type="SMART" id="SM00184">
    <property type="entry name" value="RING"/>
    <property type="match status" value="1"/>
</dbReference>
<dbReference type="Proteomes" id="UP000193642">
    <property type="component" value="Unassembled WGS sequence"/>
</dbReference>
<dbReference type="EMBL" id="MCGO01000015">
    <property type="protein sequence ID" value="ORY46930.1"/>
    <property type="molecule type" value="Genomic_DNA"/>
</dbReference>
<feature type="domain" description="RING-type" evidence="5">
    <location>
        <begin position="105"/>
        <end position="147"/>
    </location>
</feature>
<dbReference type="STRING" id="329046.A0A1Y2CIR1"/>
<comment type="caution">
    <text evidence="6">The sequence shown here is derived from an EMBL/GenBank/DDBJ whole genome shotgun (WGS) entry which is preliminary data.</text>
</comment>
<evidence type="ECO:0000256" key="1">
    <source>
        <dbReference type="ARBA" id="ARBA00022723"/>
    </source>
</evidence>
<protein>
    <recommendedName>
        <fullName evidence="5">RING-type domain-containing protein</fullName>
    </recommendedName>
</protein>
<reference evidence="6 7" key="1">
    <citation type="submission" date="2016-07" db="EMBL/GenBank/DDBJ databases">
        <title>Pervasive Adenine N6-methylation of Active Genes in Fungi.</title>
        <authorList>
            <consortium name="DOE Joint Genome Institute"/>
            <person name="Mondo S.J."/>
            <person name="Dannebaum R.O."/>
            <person name="Kuo R.C."/>
            <person name="Labutti K."/>
            <person name="Haridas S."/>
            <person name="Kuo A."/>
            <person name="Salamov A."/>
            <person name="Ahrendt S.R."/>
            <person name="Lipzen A."/>
            <person name="Sullivan W."/>
            <person name="Andreopoulos W.B."/>
            <person name="Clum A."/>
            <person name="Lindquist E."/>
            <person name="Daum C."/>
            <person name="Ramamoorthy G.K."/>
            <person name="Gryganskyi A."/>
            <person name="Culley D."/>
            <person name="Magnuson J.K."/>
            <person name="James T.Y."/>
            <person name="O'Malley M.A."/>
            <person name="Stajich J.E."/>
            <person name="Spatafora J.W."/>
            <person name="Visel A."/>
            <person name="Grigoriev I.V."/>
        </authorList>
    </citation>
    <scope>NUCLEOTIDE SEQUENCE [LARGE SCALE GENOMIC DNA]</scope>
    <source>
        <strain evidence="6 7">JEL800</strain>
    </source>
</reference>
<dbReference type="InterPro" id="IPR051834">
    <property type="entry name" value="RING_finger_E3_ligase"/>
</dbReference>
<dbReference type="GO" id="GO:0006511">
    <property type="term" value="P:ubiquitin-dependent protein catabolic process"/>
    <property type="evidence" value="ECO:0007669"/>
    <property type="project" value="TreeGrafter"/>
</dbReference>